<feature type="region of interest" description="Disordered" evidence="1">
    <location>
        <begin position="445"/>
        <end position="490"/>
    </location>
</feature>
<feature type="compositionally biased region" description="Low complexity" evidence="1">
    <location>
        <begin position="459"/>
        <end position="475"/>
    </location>
</feature>
<keyword evidence="3" id="KW-1185">Reference proteome</keyword>
<organism evidence="2 3">
    <name type="scientific">Enhygromyxa salina</name>
    <dbReference type="NCBI Taxonomy" id="215803"/>
    <lineage>
        <taxon>Bacteria</taxon>
        <taxon>Pseudomonadati</taxon>
        <taxon>Myxococcota</taxon>
        <taxon>Polyangia</taxon>
        <taxon>Nannocystales</taxon>
        <taxon>Nannocystaceae</taxon>
        <taxon>Enhygromyxa</taxon>
    </lineage>
</organism>
<reference evidence="2 3" key="1">
    <citation type="submission" date="2018-03" db="EMBL/GenBank/DDBJ databases">
        <title>Draft Genome Sequences of the Obligatory Marine Myxobacteria Enhygromyxa salina SWB005.</title>
        <authorList>
            <person name="Poehlein A."/>
            <person name="Moghaddam J.A."/>
            <person name="Harms H."/>
            <person name="Alanjari M."/>
            <person name="Koenig G.M."/>
            <person name="Daniel R."/>
            <person name="Schaeberle T.F."/>
        </authorList>
    </citation>
    <scope>NUCLEOTIDE SEQUENCE [LARGE SCALE GENOMIC DNA]</scope>
    <source>
        <strain evidence="2 3">SWB005</strain>
    </source>
</reference>
<evidence type="ECO:0000256" key="1">
    <source>
        <dbReference type="SAM" id="MobiDB-lite"/>
    </source>
</evidence>
<dbReference type="Proteomes" id="UP000237968">
    <property type="component" value="Unassembled WGS sequence"/>
</dbReference>
<dbReference type="GO" id="GO:0005975">
    <property type="term" value="P:carbohydrate metabolic process"/>
    <property type="evidence" value="ECO:0007669"/>
    <property type="project" value="InterPro"/>
</dbReference>
<name>A0A2S9YG01_9BACT</name>
<evidence type="ECO:0000313" key="2">
    <source>
        <dbReference type="EMBL" id="PRQ04029.1"/>
    </source>
</evidence>
<dbReference type="AlphaFoldDB" id="A0A2S9YG01"/>
<protein>
    <submittedName>
        <fullName evidence="2">Uncharacterized protein</fullName>
    </submittedName>
</protein>
<gene>
    <name evidence="2" type="ORF">ENSA5_11520</name>
</gene>
<proteinExistence type="predicted"/>
<accession>A0A2S9YG01</accession>
<dbReference type="EMBL" id="PVNK01000065">
    <property type="protein sequence ID" value="PRQ04029.1"/>
    <property type="molecule type" value="Genomic_DNA"/>
</dbReference>
<sequence>MICLVAGPGCKTKPPAKDQPLQDGVELPELSTKQADELGAWVASVYAGAGGEAPASLREGRGAAYVALRDHGKLLSEAWGPDGNLATSVSEALTKAKAAAPQGASPDMVELNLAHSFQTVAKPVKKELFRYASGKRTGIRGIELSFGDHFERTPPTKMLAAGERFGPVVKRFLEQAGVKHEEFVSGGGKARVFESQQFIVRLPSGEGVKLLRGNVYVEPREVTQANTQATVDLLIAWMFEHLHDDGRMTYLWLPSISAEKPKDNNMIRQWMATNALIKIAEKRDDPELWDRIAKNIDYNLEHFYKQEGEFGLIEYRGKVKLGAVSLAAMAIVTHPARARWQTQEHGLRRTISSLWAEDGSFACFYKPRGRAGRNGNVQNFYPGETLLLWAQLYRESRDPELLRRFVASFRYYAAWHLDPSDPDRRRPSFTPWHTQADYILWEALRDPPPADAGPEGEGETPAAEGDSAAGEAESGPQLTPEGWPVGTTPATPVEITEQELVDFVFEMNDWLIENMEVWEESAFDDEKGRFYSRKKDYGSPHASATGVYIEGIIDAYAMAKAVGDRKREDRYRKALSRAIRSVMQIQYVDDIDMYYVTDRQRTKGGLRTTVLRNEIRVDNVQHVLMGVLKVLDRFEPEDFKTD</sequence>
<dbReference type="InterPro" id="IPR008928">
    <property type="entry name" value="6-hairpin_glycosidase_sf"/>
</dbReference>
<comment type="caution">
    <text evidence="2">The sequence shown here is derived from an EMBL/GenBank/DDBJ whole genome shotgun (WGS) entry which is preliminary data.</text>
</comment>
<dbReference type="SUPFAM" id="SSF48208">
    <property type="entry name" value="Six-hairpin glycosidases"/>
    <property type="match status" value="2"/>
</dbReference>
<evidence type="ECO:0000313" key="3">
    <source>
        <dbReference type="Proteomes" id="UP000237968"/>
    </source>
</evidence>